<comment type="caution">
    <text evidence="1">The sequence shown here is derived from an EMBL/GenBank/DDBJ whole genome shotgun (WGS) entry which is preliminary data.</text>
</comment>
<accession>A0ABW5GNQ1</accession>
<sequence>MPATLTQATGTAGDVDDRPVARIVADRLAERGIPSTVEEEHWLRLPGTEGELYADACGQVMWAFRLPPAQREDPVRVIRTLLLLIGAEDLAGLDFSPVPQDTPRRTVGAALHALGLTVRLVVSEDSVAWRVYVELAVSDPTRPSRGEARLADSGELSWHCWCDPAQALTAETIADTVTTVVAGL</sequence>
<reference evidence="2" key="1">
    <citation type="journal article" date="2019" name="Int. J. Syst. Evol. Microbiol.">
        <title>The Global Catalogue of Microorganisms (GCM) 10K type strain sequencing project: providing services to taxonomists for standard genome sequencing and annotation.</title>
        <authorList>
            <consortium name="The Broad Institute Genomics Platform"/>
            <consortium name="The Broad Institute Genome Sequencing Center for Infectious Disease"/>
            <person name="Wu L."/>
            <person name="Ma J."/>
        </authorList>
    </citation>
    <scope>NUCLEOTIDE SEQUENCE [LARGE SCALE GENOMIC DNA]</scope>
    <source>
        <strain evidence="2">CGMCC 4.7643</strain>
    </source>
</reference>
<proteinExistence type="predicted"/>
<dbReference type="RefSeq" id="WP_345400764.1">
    <property type="nucleotide sequence ID" value="NZ_BAABHG010000012.1"/>
</dbReference>
<name>A0ABW5GNQ1_9PSEU</name>
<gene>
    <name evidence="1" type="ORF">ACFSYJ_27710</name>
</gene>
<organism evidence="1 2">
    <name type="scientific">Amycolatopsis samaneae</name>
    <dbReference type="NCBI Taxonomy" id="664691"/>
    <lineage>
        <taxon>Bacteria</taxon>
        <taxon>Bacillati</taxon>
        <taxon>Actinomycetota</taxon>
        <taxon>Actinomycetes</taxon>
        <taxon>Pseudonocardiales</taxon>
        <taxon>Pseudonocardiaceae</taxon>
        <taxon>Amycolatopsis</taxon>
    </lineage>
</organism>
<keyword evidence="2" id="KW-1185">Reference proteome</keyword>
<protein>
    <submittedName>
        <fullName evidence="1">Uncharacterized protein</fullName>
    </submittedName>
</protein>
<dbReference type="EMBL" id="JBHUKU010000015">
    <property type="protein sequence ID" value="MFD2462424.1"/>
    <property type="molecule type" value="Genomic_DNA"/>
</dbReference>
<evidence type="ECO:0000313" key="1">
    <source>
        <dbReference type="EMBL" id="MFD2462424.1"/>
    </source>
</evidence>
<evidence type="ECO:0000313" key="2">
    <source>
        <dbReference type="Proteomes" id="UP001597419"/>
    </source>
</evidence>
<dbReference type="Proteomes" id="UP001597419">
    <property type="component" value="Unassembled WGS sequence"/>
</dbReference>